<dbReference type="Proteomes" id="UP000271469">
    <property type="component" value="Chromosome"/>
</dbReference>
<keyword evidence="1 4" id="KW-0808">Transferase</keyword>
<sequence length="257" mass="28100">MEPVYRTLEIIAHGLVRAQGLDLRFAGLENIPDTGGAVLTVNHTAYTDFLPAALGIYQAGRRTRYMIKSEVMDIAIMRFLVNHTKTVPVDRSMGSEAYQAAVSRLREGEIVAVYPEATISRSFELKEFKTGAVRMAAEARVPIVPSVVWGAQRQWTKTAPGNRRMGRARIPVSVRYGTPFSVGTDENAEAATARLRDTMTTLLHEVQESYGPHPAGAFWVPARLGGSAPTPEEAHVIEDAEAAEKAAARAQRAQEGR</sequence>
<dbReference type="SMART" id="SM00563">
    <property type="entry name" value="PlsC"/>
    <property type="match status" value="1"/>
</dbReference>
<dbReference type="KEGG" id="gom:D7316_03481"/>
<evidence type="ECO:0000313" key="5">
    <source>
        <dbReference type="Proteomes" id="UP000271469"/>
    </source>
</evidence>
<evidence type="ECO:0000313" key="4">
    <source>
        <dbReference type="EMBL" id="AZG46876.1"/>
    </source>
</evidence>
<reference evidence="4 5" key="1">
    <citation type="submission" date="2018-11" db="EMBL/GenBank/DDBJ databases">
        <title>Gordonia insulae sp. nov., isolated from an island soil.</title>
        <authorList>
            <person name="Kim Y.S."/>
            <person name="Kim S.B."/>
        </authorList>
    </citation>
    <scope>NUCLEOTIDE SEQUENCE [LARGE SCALE GENOMIC DNA]</scope>
    <source>
        <strain evidence="4 5">MMS17-SY073</strain>
    </source>
</reference>
<dbReference type="OrthoDB" id="3210041at2"/>
<organism evidence="4 5">
    <name type="scientific">Gordonia insulae</name>
    <dbReference type="NCBI Taxonomy" id="2420509"/>
    <lineage>
        <taxon>Bacteria</taxon>
        <taxon>Bacillati</taxon>
        <taxon>Actinomycetota</taxon>
        <taxon>Actinomycetes</taxon>
        <taxon>Mycobacteriales</taxon>
        <taxon>Gordoniaceae</taxon>
        <taxon>Gordonia</taxon>
    </lineage>
</organism>
<dbReference type="PANTHER" id="PTHR10434:SF55">
    <property type="entry name" value="POSSIBLE ACYLTRANSFERASE"/>
    <property type="match status" value="1"/>
</dbReference>
<protein>
    <submittedName>
        <fullName evidence="4">1-acyl-sn-glycerol-3-phosphate acyltransferase</fullName>
        <ecNumber evidence="4">2.3.1.-</ecNumber>
    </submittedName>
</protein>
<dbReference type="InterPro" id="IPR002123">
    <property type="entry name" value="Plipid/glycerol_acylTrfase"/>
</dbReference>
<dbReference type="CDD" id="cd07989">
    <property type="entry name" value="LPLAT_AGPAT-like"/>
    <property type="match status" value="1"/>
</dbReference>
<keyword evidence="5" id="KW-1185">Reference proteome</keyword>
<dbReference type="GO" id="GO:0003841">
    <property type="term" value="F:1-acylglycerol-3-phosphate O-acyltransferase activity"/>
    <property type="evidence" value="ECO:0007669"/>
    <property type="project" value="TreeGrafter"/>
</dbReference>
<dbReference type="SUPFAM" id="SSF69593">
    <property type="entry name" value="Glycerol-3-phosphate (1)-acyltransferase"/>
    <property type="match status" value="1"/>
</dbReference>
<accession>A0A3G8JPE0</accession>
<dbReference type="EC" id="2.3.1.-" evidence="4"/>
<dbReference type="GO" id="GO:0005886">
    <property type="term" value="C:plasma membrane"/>
    <property type="evidence" value="ECO:0007669"/>
    <property type="project" value="TreeGrafter"/>
</dbReference>
<gene>
    <name evidence="4" type="primary">plsC_1</name>
    <name evidence="4" type="ORF">D7316_03481</name>
</gene>
<evidence type="ECO:0000256" key="1">
    <source>
        <dbReference type="ARBA" id="ARBA00022679"/>
    </source>
</evidence>
<dbReference type="GO" id="GO:0006654">
    <property type="term" value="P:phosphatidic acid biosynthetic process"/>
    <property type="evidence" value="ECO:0007669"/>
    <property type="project" value="TreeGrafter"/>
</dbReference>
<evidence type="ECO:0000259" key="3">
    <source>
        <dbReference type="SMART" id="SM00563"/>
    </source>
</evidence>
<proteinExistence type="predicted"/>
<keyword evidence="2 4" id="KW-0012">Acyltransferase</keyword>
<dbReference type="Pfam" id="PF01553">
    <property type="entry name" value="Acyltransferase"/>
    <property type="match status" value="1"/>
</dbReference>
<evidence type="ECO:0000256" key="2">
    <source>
        <dbReference type="ARBA" id="ARBA00023315"/>
    </source>
</evidence>
<dbReference type="RefSeq" id="WP_124709324.1">
    <property type="nucleotide sequence ID" value="NZ_CP033972.1"/>
</dbReference>
<dbReference type="PANTHER" id="PTHR10434">
    <property type="entry name" value="1-ACYL-SN-GLYCEROL-3-PHOSPHATE ACYLTRANSFERASE"/>
    <property type="match status" value="1"/>
</dbReference>
<dbReference type="AlphaFoldDB" id="A0A3G8JPE0"/>
<name>A0A3G8JPE0_9ACTN</name>
<feature type="domain" description="Phospholipid/glycerol acyltransferase" evidence="3">
    <location>
        <begin position="37"/>
        <end position="151"/>
    </location>
</feature>
<dbReference type="EMBL" id="CP033972">
    <property type="protein sequence ID" value="AZG46876.1"/>
    <property type="molecule type" value="Genomic_DNA"/>
</dbReference>